<comment type="caution">
    <text evidence="1">The sequence shown here is derived from an EMBL/GenBank/DDBJ whole genome shotgun (WGS) entry which is preliminary data.</text>
</comment>
<dbReference type="EMBL" id="JAMWYS010000024">
    <property type="protein sequence ID" value="MCO4292442.1"/>
    <property type="molecule type" value="Genomic_DNA"/>
</dbReference>
<reference evidence="1" key="1">
    <citation type="submission" date="2022-06" db="EMBL/GenBank/DDBJ databases">
        <title>Solitalea sp. MAHUQ-68 isolated from rhizospheric soil.</title>
        <authorList>
            <person name="Huq M.A."/>
        </authorList>
    </citation>
    <scope>NUCLEOTIDE SEQUENCE</scope>
    <source>
        <strain evidence="1">MAHUQ-68</strain>
    </source>
</reference>
<dbReference type="PROSITE" id="PS51257">
    <property type="entry name" value="PROKAR_LIPOPROTEIN"/>
    <property type="match status" value="1"/>
</dbReference>
<name>A0A9X2F0I1_9SPHI</name>
<protein>
    <submittedName>
        <fullName evidence="1">Uncharacterized protein</fullName>
    </submittedName>
</protein>
<dbReference type="Proteomes" id="UP001155182">
    <property type="component" value="Unassembled WGS sequence"/>
</dbReference>
<keyword evidence="2" id="KW-1185">Reference proteome</keyword>
<dbReference type="AlphaFoldDB" id="A0A9X2F0I1"/>
<accession>A0A9X2F0I1</accession>
<organism evidence="1 2">
    <name type="scientific">Solitalea agri</name>
    <dbReference type="NCBI Taxonomy" id="2953739"/>
    <lineage>
        <taxon>Bacteria</taxon>
        <taxon>Pseudomonadati</taxon>
        <taxon>Bacteroidota</taxon>
        <taxon>Sphingobacteriia</taxon>
        <taxon>Sphingobacteriales</taxon>
        <taxon>Sphingobacteriaceae</taxon>
        <taxon>Solitalea</taxon>
    </lineage>
</organism>
<proteinExistence type="predicted"/>
<dbReference type="RefSeq" id="WP_252586846.1">
    <property type="nucleotide sequence ID" value="NZ_JAMWYS010000024.1"/>
</dbReference>
<sequence length="349" mass="39515">MKNVYYLINLVIFVFLLSSCIKNERSNAVIHEKEERPKKSAPAVLGSEKLNFKKTFTGKINKREDVVVNLSAKEGKVKGFAVIKKSGKRIPIEGEIDEQGHLEAKALFETGFKQIVKADIQNGQLSGGIIDPKNERTDSVSLKETFIGTPDKDIQWVKDPGLNDNGFKQILWLQNRFDPHMNDSLVAITVNTEYVYTCPKPVRAVLGYYSTMAGADYSASDGDPNTNYSGFKNLLIDALDFEFQGSEKQIRFLTGWFKKEPKLLKQINNGYFVSYGSSWFRQFDSINMKYEGDSIIVNFSYFDCDMNKSDRWEIIGTGKFRVDGDMIRLIEQKADTVRVAAIPQMAVSK</sequence>
<evidence type="ECO:0000313" key="2">
    <source>
        <dbReference type="Proteomes" id="UP001155182"/>
    </source>
</evidence>
<gene>
    <name evidence="1" type="ORF">NF867_06185</name>
</gene>
<evidence type="ECO:0000313" key="1">
    <source>
        <dbReference type="EMBL" id="MCO4292442.1"/>
    </source>
</evidence>